<evidence type="ECO:0000313" key="1">
    <source>
        <dbReference type="EMBL" id="GAJ20521.1"/>
    </source>
</evidence>
<feature type="non-terminal residue" evidence="1">
    <location>
        <position position="1"/>
    </location>
</feature>
<dbReference type="EMBL" id="BARW01038110">
    <property type="protein sequence ID" value="GAJ20521.1"/>
    <property type="molecule type" value="Genomic_DNA"/>
</dbReference>
<proteinExistence type="predicted"/>
<sequence>VINTFPDNLNLFSLYEYLNTSGLCAEHSPR</sequence>
<protein>
    <submittedName>
        <fullName evidence="1">Uncharacterized protein</fullName>
    </submittedName>
</protein>
<name>X1VT65_9ZZZZ</name>
<accession>X1VT65</accession>
<organism evidence="1">
    <name type="scientific">marine sediment metagenome</name>
    <dbReference type="NCBI Taxonomy" id="412755"/>
    <lineage>
        <taxon>unclassified sequences</taxon>
        <taxon>metagenomes</taxon>
        <taxon>ecological metagenomes</taxon>
    </lineage>
</organism>
<reference evidence="1" key="1">
    <citation type="journal article" date="2014" name="Front. Microbiol.">
        <title>High frequency of phylogenetically diverse reductive dehalogenase-homologous genes in deep subseafloor sedimentary metagenomes.</title>
        <authorList>
            <person name="Kawai M."/>
            <person name="Futagami T."/>
            <person name="Toyoda A."/>
            <person name="Takaki Y."/>
            <person name="Nishi S."/>
            <person name="Hori S."/>
            <person name="Arai W."/>
            <person name="Tsubouchi T."/>
            <person name="Morono Y."/>
            <person name="Uchiyama I."/>
            <person name="Ito T."/>
            <person name="Fujiyama A."/>
            <person name="Inagaki F."/>
            <person name="Takami H."/>
        </authorList>
    </citation>
    <scope>NUCLEOTIDE SEQUENCE</scope>
    <source>
        <strain evidence="1">Expedition CK06-06</strain>
    </source>
</reference>
<comment type="caution">
    <text evidence="1">The sequence shown here is derived from an EMBL/GenBank/DDBJ whole genome shotgun (WGS) entry which is preliminary data.</text>
</comment>
<gene>
    <name evidence="1" type="ORF">S12H4_58608</name>
</gene>
<dbReference type="AlphaFoldDB" id="X1VT65"/>